<dbReference type="InterPro" id="IPR001424">
    <property type="entry name" value="SOD_Cu_Zn_dom"/>
</dbReference>
<dbReference type="InterPro" id="IPR024134">
    <property type="entry name" value="SOD_Cu/Zn_/chaperone"/>
</dbReference>
<gene>
    <name evidence="4" type="primary">sodC</name>
    <name evidence="4" type="ORF">NIES21_13300</name>
</gene>
<feature type="signal peptide" evidence="2">
    <location>
        <begin position="1"/>
        <end position="24"/>
    </location>
</feature>
<sequence>MKFISYIVIACLVLLTACASPSNGAGPQLKAQAQISGPGITGTLKAVQNSELQSVWVAVELKGDPKILTPGLHGVHIHETGACETGTEKPFSSAGGHFDPGPFGSSKPVEKNHPYHLGDLPNIKINPLGQGRLEAFISSVTISDSPISLFDGDGSAVIIHKLQDQKKAGGTADEAGGGRLACGAIAKAN</sequence>
<comment type="similarity">
    <text evidence="1">Belongs to the Cu-Zn superoxide dismutase family.</text>
</comment>
<dbReference type="PANTHER" id="PTHR10003">
    <property type="entry name" value="SUPEROXIDE DISMUTASE CU-ZN -RELATED"/>
    <property type="match status" value="1"/>
</dbReference>
<dbReference type="AlphaFoldDB" id="A0A1Z4GDB0"/>
<dbReference type="Pfam" id="PF00080">
    <property type="entry name" value="Sod_Cu"/>
    <property type="match status" value="1"/>
</dbReference>
<dbReference type="EMBL" id="AP018174">
    <property type="protein sequence ID" value="BAY15513.1"/>
    <property type="molecule type" value="Genomic_DNA"/>
</dbReference>
<dbReference type="InterPro" id="IPR036423">
    <property type="entry name" value="SOD-like_Cu/Zn_dom_sf"/>
</dbReference>
<dbReference type="PROSITE" id="PS51257">
    <property type="entry name" value="PROKAR_LIPOPROTEIN"/>
    <property type="match status" value="1"/>
</dbReference>
<name>A0A1Z4GDB0_9CYAN</name>
<dbReference type="GO" id="GO:0006801">
    <property type="term" value="P:superoxide metabolic process"/>
    <property type="evidence" value="ECO:0007669"/>
    <property type="project" value="InterPro"/>
</dbReference>
<accession>A0A1Z4GDB0</accession>
<reference evidence="4 5" key="1">
    <citation type="submission" date="2017-06" db="EMBL/GenBank/DDBJ databases">
        <title>Genome sequencing of cyanobaciteial culture collection at National Institute for Environmental Studies (NIES).</title>
        <authorList>
            <person name="Hirose Y."/>
            <person name="Shimura Y."/>
            <person name="Fujisawa T."/>
            <person name="Nakamura Y."/>
            <person name="Kawachi M."/>
        </authorList>
    </citation>
    <scope>NUCLEOTIDE SEQUENCE [LARGE SCALE GENOMIC DNA]</scope>
    <source>
        <strain evidence="4 5">NIES-21</strain>
    </source>
</reference>
<keyword evidence="2" id="KW-0732">Signal</keyword>
<feature type="chain" id="PRO_5012667323" evidence="2">
    <location>
        <begin position="25"/>
        <end position="189"/>
    </location>
</feature>
<evidence type="ECO:0000313" key="4">
    <source>
        <dbReference type="EMBL" id="BAY15513.1"/>
    </source>
</evidence>
<organism evidence="4 5">
    <name type="scientific">Anabaenopsis circularis NIES-21</name>
    <dbReference type="NCBI Taxonomy" id="1085406"/>
    <lineage>
        <taxon>Bacteria</taxon>
        <taxon>Bacillati</taxon>
        <taxon>Cyanobacteriota</taxon>
        <taxon>Cyanophyceae</taxon>
        <taxon>Nostocales</taxon>
        <taxon>Nodulariaceae</taxon>
        <taxon>Anabaenopsis</taxon>
    </lineage>
</organism>
<keyword evidence="5" id="KW-1185">Reference proteome</keyword>
<dbReference type="Gene3D" id="2.60.40.200">
    <property type="entry name" value="Superoxide dismutase, copper/zinc binding domain"/>
    <property type="match status" value="1"/>
</dbReference>
<dbReference type="SUPFAM" id="SSF49329">
    <property type="entry name" value="Cu,Zn superoxide dismutase-like"/>
    <property type="match status" value="1"/>
</dbReference>
<dbReference type="Proteomes" id="UP000218287">
    <property type="component" value="Chromosome"/>
</dbReference>
<dbReference type="OrthoDB" id="9792957at2"/>
<evidence type="ECO:0000256" key="1">
    <source>
        <dbReference type="ARBA" id="ARBA00010457"/>
    </source>
</evidence>
<evidence type="ECO:0000259" key="3">
    <source>
        <dbReference type="Pfam" id="PF00080"/>
    </source>
</evidence>
<feature type="domain" description="Superoxide dismutase copper/zinc binding" evidence="3">
    <location>
        <begin position="41"/>
        <end position="185"/>
    </location>
</feature>
<evidence type="ECO:0000313" key="5">
    <source>
        <dbReference type="Proteomes" id="UP000218287"/>
    </source>
</evidence>
<protein>
    <submittedName>
        <fullName evidence="4">Putative superoxide dismutase (Cu/Zn)</fullName>
    </submittedName>
</protein>
<dbReference type="GO" id="GO:0005507">
    <property type="term" value="F:copper ion binding"/>
    <property type="evidence" value="ECO:0007669"/>
    <property type="project" value="InterPro"/>
</dbReference>
<evidence type="ECO:0000256" key="2">
    <source>
        <dbReference type="SAM" id="SignalP"/>
    </source>
</evidence>
<proteinExistence type="inferred from homology"/>